<evidence type="ECO:0000313" key="2">
    <source>
        <dbReference type="EMBL" id="ABM93503.1"/>
    </source>
</evidence>
<name>A2SD64_METPP</name>
<dbReference type="Proteomes" id="UP000000366">
    <property type="component" value="Chromosome"/>
</dbReference>
<proteinExistence type="predicted"/>
<keyword evidence="3" id="KW-1185">Reference proteome</keyword>
<protein>
    <submittedName>
        <fullName evidence="2">Uncharacterized protein</fullName>
    </submittedName>
</protein>
<reference evidence="2 3" key="1">
    <citation type="journal article" date="2007" name="J. Bacteriol.">
        <title>Whole-genome analysis of the methyl tert-butyl ether-degrading beta-proteobacterium Methylibium petroleiphilum PM1.</title>
        <authorList>
            <person name="Kane S.R."/>
            <person name="Chakicherla A.Y."/>
            <person name="Chain P.S.G."/>
            <person name="Schmidt R."/>
            <person name="Shin M.W."/>
            <person name="Legler T.C."/>
            <person name="Scow K.M."/>
            <person name="Larimer F.W."/>
            <person name="Lucas S.M."/>
            <person name="Richardson P.M."/>
            <person name="Hristova K.R."/>
        </authorList>
    </citation>
    <scope>NUCLEOTIDE SEQUENCE [LARGE SCALE GENOMIC DNA]</scope>
    <source>
        <strain evidence="3">ATCC BAA-1232 / LMG 22953 / PM1</strain>
    </source>
</reference>
<dbReference type="EMBL" id="CP000555">
    <property type="protein sequence ID" value="ABM93503.1"/>
    <property type="molecule type" value="Genomic_DNA"/>
</dbReference>
<evidence type="ECO:0000256" key="1">
    <source>
        <dbReference type="SAM" id="MobiDB-lite"/>
    </source>
</evidence>
<dbReference type="HOGENOM" id="CLU_2070368_0_0_4"/>
<sequence length="118" mass="12456">MSGSSYNTSVEAERDALASAYSTSGGTTGEQETDVSSGHSVCSREECGSSPPPGSSPAQSKPRTIREMEAALRMLGFSKREANTIATRGFKALAAPSDDLSELAALLRRTTEVIERKL</sequence>
<evidence type="ECO:0000313" key="3">
    <source>
        <dbReference type="Proteomes" id="UP000000366"/>
    </source>
</evidence>
<dbReference type="AlphaFoldDB" id="A2SD64"/>
<organism evidence="2 3">
    <name type="scientific">Methylibium petroleiphilum (strain ATCC BAA-1232 / LMG 22953 / PM1)</name>
    <dbReference type="NCBI Taxonomy" id="420662"/>
    <lineage>
        <taxon>Bacteria</taxon>
        <taxon>Pseudomonadati</taxon>
        <taxon>Pseudomonadota</taxon>
        <taxon>Betaproteobacteria</taxon>
        <taxon>Burkholderiales</taxon>
        <taxon>Sphaerotilaceae</taxon>
        <taxon>Methylibium</taxon>
    </lineage>
</organism>
<dbReference type="STRING" id="420662.Mpe_A0541"/>
<accession>A2SD64</accession>
<feature type="region of interest" description="Disordered" evidence="1">
    <location>
        <begin position="17"/>
        <end position="65"/>
    </location>
</feature>
<dbReference type="KEGG" id="mpt:Mpe_A0541"/>
<gene>
    <name evidence="2" type="ordered locus">Mpe_A0541</name>
</gene>